<organism evidence="1 2">
    <name type="scientific">Anaerocolumna cellulosilytica</name>
    <dbReference type="NCBI Taxonomy" id="433286"/>
    <lineage>
        <taxon>Bacteria</taxon>
        <taxon>Bacillati</taxon>
        <taxon>Bacillota</taxon>
        <taxon>Clostridia</taxon>
        <taxon>Lachnospirales</taxon>
        <taxon>Lachnospiraceae</taxon>
        <taxon>Anaerocolumna</taxon>
    </lineage>
</organism>
<evidence type="ECO:0000313" key="2">
    <source>
        <dbReference type="Proteomes" id="UP000515561"/>
    </source>
</evidence>
<gene>
    <name evidence="1" type="ORF">acsn021_44940</name>
</gene>
<keyword evidence="2" id="KW-1185">Reference proteome</keyword>
<proteinExistence type="predicted"/>
<accession>A0A6S6RD92</accession>
<dbReference type="EMBL" id="AP023367">
    <property type="protein sequence ID" value="BCJ96925.1"/>
    <property type="molecule type" value="Genomic_DNA"/>
</dbReference>
<reference evidence="1 2" key="1">
    <citation type="journal article" date="2016" name="Int. J. Syst. Evol. Microbiol.">
        <title>Descriptions of Anaerotaenia torta gen. nov., sp. nov. and Anaerocolumna cellulosilytica gen. nov., sp. nov. isolated from a methanogenic reactor of cattle waste.</title>
        <authorList>
            <person name="Uek A."/>
            <person name="Ohtaki Y."/>
            <person name="Kaku N."/>
            <person name="Ueki K."/>
        </authorList>
    </citation>
    <scope>NUCLEOTIDE SEQUENCE [LARGE SCALE GENOMIC DNA]</scope>
    <source>
        <strain evidence="1 2">SN021</strain>
    </source>
</reference>
<dbReference type="RefSeq" id="WP_184092816.1">
    <property type="nucleotide sequence ID" value="NZ_AP023367.1"/>
</dbReference>
<name>A0A6S6RD92_9FIRM</name>
<protein>
    <submittedName>
        <fullName evidence="1">Uncharacterized protein</fullName>
    </submittedName>
</protein>
<dbReference type="KEGG" id="acel:acsn021_44940"/>
<sequence length="49" mass="5503">MKKSIKYQLSKALGGNMELNKKALQLKNSWDEVQSIVGKGKNQKPKNNS</sequence>
<dbReference type="AlphaFoldDB" id="A0A6S6RD92"/>
<evidence type="ECO:0000313" key="1">
    <source>
        <dbReference type="EMBL" id="BCJ96925.1"/>
    </source>
</evidence>
<dbReference type="Proteomes" id="UP000515561">
    <property type="component" value="Chromosome"/>
</dbReference>